<keyword evidence="2" id="KW-1133">Transmembrane helix</keyword>
<evidence type="ECO:0000256" key="1">
    <source>
        <dbReference type="SAM" id="MobiDB-lite"/>
    </source>
</evidence>
<evidence type="ECO:0000313" key="4">
    <source>
        <dbReference type="Proteomes" id="UP000053239"/>
    </source>
</evidence>
<gene>
    <name evidence="3" type="ORF">PVNG_04357</name>
</gene>
<evidence type="ECO:0000313" key="3">
    <source>
        <dbReference type="EMBL" id="KMZ98413.1"/>
    </source>
</evidence>
<organism evidence="3 4">
    <name type="scientific">Plasmodium vivax North Korean</name>
    <dbReference type="NCBI Taxonomy" id="1035514"/>
    <lineage>
        <taxon>Eukaryota</taxon>
        <taxon>Sar</taxon>
        <taxon>Alveolata</taxon>
        <taxon>Apicomplexa</taxon>
        <taxon>Aconoidasida</taxon>
        <taxon>Haemosporida</taxon>
        <taxon>Plasmodiidae</taxon>
        <taxon>Plasmodium</taxon>
        <taxon>Plasmodium (Plasmodium)</taxon>
    </lineage>
</organism>
<reference evidence="3 4" key="1">
    <citation type="submission" date="2011-09" db="EMBL/GenBank/DDBJ databases">
        <title>The Genome Sequence of Plasmodium vivax North Korean.</title>
        <authorList>
            <consortium name="The Broad Institute Genome Sequencing Platform"/>
            <consortium name="The Broad Institute Genome Sequencing Center for Infectious Disease"/>
            <person name="Neafsey D."/>
            <person name="Carlton J."/>
            <person name="Barnwell J."/>
            <person name="Collins W."/>
            <person name="Escalante A."/>
            <person name="Mullikin J."/>
            <person name="Saul A."/>
            <person name="Guigo R."/>
            <person name="Camara F."/>
            <person name="Young S.K."/>
            <person name="Zeng Q."/>
            <person name="Gargeya S."/>
            <person name="Fitzgerald M."/>
            <person name="Haas B."/>
            <person name="Abouelleil A."/>
            <person name="Alvarado L."/>
            <person name="Arachchi H.M."/>
            <person name="Berlin A."/>
            <person name="Brown A."/>
            <person name="Chapman S.B."/>
            <person name="Chen Z."/>
            <person name="Dunbar C."/>
            <person name="Freedman E."/>
            <person name="Gearin G."/>
            <person name="Gellesch M."/>
            <person name="Goldberg J."/>
            <person name="Griggs A."/>
            <person name="Gujja S."/>
            <person name="Heiman D."/>
            <person name="Howarth C."/>
            <person name="Larson L."/>
            <person name="Lui A."/>
            <person name="MacDonald P.J.P."/>
            <person name="Montmayeur A."/>
            <person name="Murphy C."/>
            <person name="Neiman D."/>
            <person name="Pearson M."/>
            <person name="Priest M."/>
            <person name="Roberts A."/>
            <person name="Saif S."/>
            <person name="Shea T."/>
            <person name="Shenoy N."/>
            <person name="Sisk P."/>
            <person name="Stolte C."/>
            <person name="Sykes S."/>
            <person name="Wortman J."/>
            <person name="Nusbaum C."/>
            <person name="Birren B."/>
        </authorList>
    </citation>
    <scope>NUCLEOTIDE SEQUENCE [LARGE SCALE GENOMIC DNA]</scope>
    <source>
        <strain evidence="3 4">North Korean</strain>
    </source>
</reference>
<keyword evidence="2" id="KW-0812">Transmembrane</keyword>
<accession>A0A0J9WC77</accession>
<name>A0A0J9WC77_PLAVI</name>
<dbReference type="OrthoDB" id="388662at2759"/>
<sequence>MNTIFEELNYIFYDHIEEYLSYDKLCDNKQECDQYKDFCDNVGPLSEGKENDLIFICTKLHCLIKKIFISTHLRNEDAYLQYLNYWLNYEFYLKNIILCPTYFYGNMIIGESNNQTLRKLRTVGHYIDIEELKKMYSLYHLYDYYNEMNKVLKSDTPIEKTVMSYANKCVEVYRELDSHCYDEKSNFCTALTDFKGKYEKTSLKHDIAKEWEKKSLPPLNISKEVQPQDPVSPVMLISTSITENGSSQLHKESLPSIREHKEETSESEAIVTTNPLSSSSSASDSDIKMPLEVEPQNYENNSILGGMGTHKITGTAIASLGASSIFFLFYKVKRIIILNL</sequence>
<dbReference type="EMBL" id="KQ235474">
    <property type="protein sequence ID" value="KMZ98413.1"/>
    <property type="molecule type" value="Genomic_DNA"/>
</dbReference>
<evidence type="ECO:0000256" key="2">
    <source>
        <dbReference type="SAM" id="Phobius"/>
    </source>
</evidence>
<dbReference type="AlphaFoldDB" id="A0A0J9WC77"/>
<keyword evidence="2" id="KW-0472">Membrane</keyword>
<protein>
    <submittedName>
        <fullName evidence="3">Uncharacterized protein</fullName>
    </submittedName>
</protein>
<dbReference type="Proteomes" id="UP000053239">
    <property type="component" value="Unassembled WGS sequence"/>
</dbReference>
<feature type="compositionally biased region" description="Basic and acidic residues" evidence="1">
    <location>
        <begin position="249"/>
        <end position="264"/>
    </location>
</feature>
<proteinExistence type="predicted"/>
<feature type="transmembrane region" description="Helical" evidence="2">
    <location>
        <begin position="312"/>
        <end position="330"/>
    </location>
</feature>
<feature type="region of interest" description="Disordered" evidence="1">
    <location>
        <begin position="244"/>
        <end position="286"/>
    </location>
</feature>